<proteinExistence type="predicted"/>
<keyword evidence="2" id="KW-1185">Reference proteome</keyword>
<organism evidence="1 2">
    <name type="scientific">Nocardiopsis metallicus</name>
    <dbReference type="NCBI Taxonomy" id="179819"/>
    <lineage>
        <taxon>Bacteria</taxon>
        <taxon>Bacillati</taxon>
        <taxon>Actinomycetota</taxon>
        <taxon>Actinomycetes</taxon>
        <taxon>Streptosporangiales</taxon>
        <taxon>Nocardiopsidaceae</taxon>
        <taxon>Nocardiopsis</taxon>
    </lineage>
</organism>
<evidence type="ECO:0000313" key="1">
    <source>
        <dbReference type="EMBL" id="MBB5491942.1"/>
    </source>
</evidence>
<dbReference type="EMBL" id="JACHDO010000001">
    <property type="protein sequence ID" value="MBB5491942.1"/>
    <property type="molecule type" value="Genomic_DNA"/>
</dbReference>
<accession>A0A840W7C0</accession>
<name>A0A840W7C0_9ACTN</name>
<dbReference type="RefSeq" id="WP_184365535.1">
    <property type="nucleotide sequence ID" value="NZ_BAAAKM010000154.1"/>
</dbReference>
<evidence type="ECO:0000313" key="2">
    <source>
        <dbReference type="Proteomes" id="UP000579647"/>
    </source>
</evidence>
<protein>
    <submittedName>
        <fullName evidence="1">Uncharacterized protein</fullName>
    </submittedName>
</protein>
<gene>
    <name evidence="1" type="ORF">HNR07_003079</name>
</gene>
<reference evidence="1 2" key="1">
    <citation type="submission" date="2020-08" db="EMBL/GenBank/DDBJ databases">
        <title>Sequencing the genomes of 1000 actinobacteria strains.</title>
        <authorList>
            <person name="Klenk H.-P."/>
        </authorList>
    </citation>
    <scope>NUCLEOTIDE SEQUENCE [LARGE SCALE GENOMIC DNA]</scope>
    <source>
        <strain evidence="1 2">DSM 44598</strain>
    </source>
</reference>
<dbReference type="AlphaFoldDB" id="A0A840W7C0"/>
<sequence>MAAAVMGLVGALLGGALFVENKQAQREQERWRRDQLQAAYDGTIHHILRVLYVRSAVTVEGFTIISQERVEGWFEDLVQAQFHLHTATRFCGDGQITKLEQASAQLDEAVREAAMRGPDVPKE</sequence>
<comment type="caution">
    <text evidence="1">The sequence shown here is derived from an EMBL/GenBank/DDBJ whole genome shotgun (WGS) entry which is preliminary data.</text>
</comment>
<dbReference type="Proteomes" id="UP000579647">
    <property type="component" value="Unassembled WGS sequence"/>
</dbReference>